<dbReference type="Gene3D" id="3.50.50.60">
    <property type="entry name" value="FAD/NAD(P)-binding domain"/>
    <property type="match status" value="1"/>
</dbReference>
<evidence type="ECO:0000313" key="8">
    <source>
        <dbReference type="EMBL" id="MFC2947608.1"/>
    </source>
</evidence>
<accession>A0ABV7A3T6</accession>
<gene>
    <name evidence="8" type="ORF">ACFODW_04490</name>
</gene>
<reference evidence="9" key="1">
    <citation type="journal article" date="2019" name="Int. J. Syst. Evol. Microbiol.">
        <title>The Global Catalogue of Microorganisms (GCM) 10K type strain sequencing project: providing services to taxonomists for standard genome sequencing and annotation.</title>
        <authorList>
            <consortium name="The Broad Institute Genomics Platform"/>
            <consortium name="The Broad Institute Genome Sequencing Center for Infectious Disease"/>
            <person name="Wu L."/>
            <person name="Ma J."/>
        </authorList>
    </citation>
    <scope>NUCLEOTIDE SEQUENCE [LARGE SCALE GENOMIC DNA]</scope>
    <source>
        <strain evidence="9">KCTC 13193</strain>
    </source>
</reference>
<protein>
    <submittedName>
        <fullName evidence="8">FAD-dependent oxidoreductase</fullName>
    </submittedName>
</protein>
<keyword evidence="5" id="KW-0503">Monooxygenase</keyword>
<keyword evidence="4" id="KW-0560">Oxidoreductase</keyword>
<dbReference type="EMBL" id="JBHRRZ010000008">
    <property type="protein sequence ID" value="MFC2947608.1"/>
    <property type="molecule type" value="Genomic_DNA"/>
</dbReference>
<evidence type="ECO:0000313" key="9">
    <source>
        <dbReference type="Proteomes" id="UP001595387"/>
    </source>
</evidence>
<keyword evidence="2" id="KW-0285">Flavoprotein</keyword>
<evidence type="ECO:0000256" key="5">
    <source>
        <dbReference type="ARBA" id="ARBA00023033"/>
    </source>
</evidence>
<evidence type="ECO:0000259" key="7">
    <source>
        <dbReference type="Pfam" id="PF01494"/>
    </source>
</evidence>
<organism evidence="8 9">
    <name type="scientific">Virgibacillus sediminis</name>
    <dbReference type="NCBI Taxonomy" id="202260"/>
    <lineage>
        <taxon>Bacteria</taxon>
        <taxon>Bacillati</taxon>
        <taxon>Bacillota</taxon>
        <taxon>Bacilli</taxon>
        <taxon>Bacillales</taxon>
        <taxon>Bacillaceae</taxon>
        <taxon>Virgibacillus</taxon>
    </lineage>
</organism>
<sequence length="372" mass="41481">MSLKGKNNSELKVAIIGGGFGGAAAAVALRSVGIKADLYEQAPVIGEVGAGIGMRPPTVEFFKDWGIYDAMVSKSSVSEYMEVVTGKGEVVFRERWPQLTDEPNARWSRLIHRADFIGTFLEHLPTESIHLDHKCKSVIDYGDYAVVQFEGDKTIEADLVIAADGIRSNIRSKFFSDAEPVYSGTHAYRAVIDKEDSFDIAPDNTFRVWVEGDVNVYVLPLHHRNQISFDVTVPSDDSSWAPEVETKDIVKHLTNFDPRIQKVAERINDYTCRALYDIDPVERWTSNSIALLGDAAHAMLHHQGQGANQAIQDAGALAEALRDADTIPQALQRYQARRKPVTDKYQELSRLNPSEENQTAFPEKETFERVAE</sequence>
<dbReference type="InterPro" id="IPR036188">
    <property type="entry name" value="FAD/NAD-bd_sf"/>
</dbReference>
<evidence type="ECO:0000256" key="2">
    <source>
        <dbReference type="ARBA" id="ARBA00022630"/>
    </source>
</evidence>
<dbReference type="RefSeq" id="WP_390303578.1">
    <property type="nucleotide sequence ID" value="NZ_JBHRRZ010000008.1"/>
</dbReference>
<dbReference type="InterPro" id="IPR050493">
    <property type="entry name" value="FAD-dep_Monooxygenase_BioMet"/>
</dbReference>
<dbReference type="Pfam" id="PF01494">
    <property type="entry name" value="FAD_binding_3"/>
    <property type="match status" value="1"/>
</dbReference>
<keyword evidence="3" id="KW-0274">FAD</keyword>
<dbReference type="PRINTS" id="PR00420">
    <property type="entry name" value="RNGMNOXGNASE"/>
</dbReference>
<comment type="cofactor">
    <cofactor evidence="1">
        <name>FAD</name>
        <dbReference type="ChEBI" id="CHEBI:57692"/>
    </cofactor>
</comment>
<evidence type="ECO:0000256" key="1">
    <source>
        <dbReference type="ARBA" id="ARBA00001974"/>
    </source>
</evidence>
<keyword evidence="9" id="KW-1185">Reference proteome</keyword>
<comment type="caution">
    <text evidence="8">The sequence shown here is derived from an EMBL/GenBank/DDBJ whole genome shotgun (WGS) entry which is preliminary data.</text>
</comment>
<dbReference type="SUPFAM" id="SSF51905">
    <property type="entry name" value="FAD/NAD(P)-binding domain"/>
    <property type="match status" value="1"/>
</dbReference>
<dbReference type="PANTHER" id="PTHR13789:SF318">
    <property type="entry name" value="GERANYLGERANYL DIPHOSPHATE REDUCTASE"/>
    <property type="match status" value="1"/>
</dbReference>
<feature type="domain" description="FAD-binding" evidence="7">
    <location>
        <begin position="11"/>
        <end position="344"/>
    </location>
</feature>
<dbReference type="PANTHER" id="PTHR13789">
    <property type="entry name" value="MONOOXYGENASE"/>
    <property type="match status" value="1"/>
</dbReference>
<evidence type="ECO:0000256" key="6">
    <source>
        <dbReference type="SAM" id="MobiDB-lite"/>
    </source>
</evidence>
<proteinExistence type="predicted"/>
<dbReference type="SUPFAM" id="SSF54373">
    <property type="entry name" value="FAD-linked reductases, C-terminal domain"/>
    <property type="match status" value="1"/>
</dbReference>
<feature type="region of interest" description="Disordered" evidence="6">
    <location>
        <begin position="336"/>
        <end position="372"/>
    </location>
</feature>
<evidence type="ECO:0000256" key="3">
    <source>
        <dbReference type="ARBA" id="ARBA00022827"/>
    </source>
</evidence>
<feature type="compositionally biased region" description="Polar residues" evidence="6">
    <location>
        <begin position="349"/>
        <end position="360"/>
    </location>
</feature>
<name>A0ABV7A3T6_9BACI</name>
<dbReference type="Proteomes" id="UP001595387">
    <property type="component" value="Unassembled WGS sequence"/>
</dbReference>
<feature type="compositionally biased region" description="Basic and acidic residues" evidence="6">
    <location>
        <begin position="362"/>
        <end position="372"/>
    </location>
</feature>
<evidence type="ECO:0000256" key="4">
    <source>
        <dbReference type="ARBA" id="ARBA00023002"/>
    </source>
</evidence>
<dbReference type="InterPro" id="IPR002938">
    <property type="entry name" value="FAD-bd"/>
</dbReference>